<evidence type="ECO:0000313" key="3">
    <source>
        <dbReference type="Proteomes" id="UP001295444"/>
    </source>
</evidence>
<keyword evidence="3" id="KW-1185">Reference proteome</keyword>
<dbReference type="EMBL" id="OW240916">
    <property type="protein sequence ID" value="CAH2294058.1"/>
    <property type="molecule type" value="Genomic_DNA"/>
</dbReference>
<protein>
    <submittedName>
        <fullName evidence="2">Uncharacterized protein</fullName>
    </submittedName>
</protein>
<feature type="compositionally biased region" description="Low complexity" evidence="1">
    <location>
        <begin position="42"/>
        <end position="51"/>
    </location>
</feature>
<feature type="non-terminal residue" evidence="2">
    <location>
        <position position="97"/>
    </location>
</feature>
<sequence length="97" mass="10988">MAPSKQLKMTDQIKPARKDKSRPLQDGDDSMGCYPTPDQLSDTDTTSSSYTEAPASEKRLFIMLQELRTTLNADMKLMTAEFKRELADIGDRTDRLE</sequence>
<feature type="compositionally biased region" description="Basic and acidic residues" evidence="1">
    <location>
        <begin position="14"/>
        <end position="25"/>
    </location>
</feature>
<evidence type="ECO:0000313" key="2">
    <source>
        <dbReference type="EMBL" id="CAH2294058.1"/>
    </source>
</evidence>
<proteinExistence type="predicted"/>
<dbReference type="Proteomes" id="UP001295444">
    <property type="component" value="Chromosome 05"/>
</dbReference>
<dbReference type="AlphaFoldDB" id="A0AAD1S9H9"/>
<name>A0AAD1S9H9_PELCU</name>
<gene>
    <name evidence="2" type="ORF">PECUL_23A059213</name>
</gene>
<feature type="region of interest" description="Disordered" evidence="1">
    <location>
        <begin position="1"/>
        <end position="54"/>
    </location>
</feature>
<organism evidence="2 3">
    <name type="scientific">Pelobates cultripes</name>
    <name type="common">Western spadefoot toad</name>
    <dbReference type="NCBI Taxonomy" id="61616"/>
    <lineage>
        <taxon>Eukaryota</taxon>
        <taxon>Metazoa</taxon>
        <taxon>Chordata</taxon>
        <taxon>Craniata</taxon>
        <taxon>Vertebrata</taxon>
        <taxon>Euteleostomi</taxon>
        <taxon>Amphibia</taxon>
        <taxon>Batrachia</taxon>
        <taxon>Anura</taxon>
        <taxon>Pelobatoidea</taxon>
        <taxon>Pelobatidae</taxon>
        <taxon>Pelobates</taxon>
    </lineage>
</organism>
<accession>A0AAD1S9H9</accession>
<reference evidence="2" key="1">
    <citation type="submission" date="2022-03" db="EMBL/GenBank/DDBJ databases">
        <authorList>
            <person name="Alioto T."/>
            <person name="Alioto T."/>
            <person name="Gomez Garrido J."/>
        </authorList>
    </citation>
    <scope>NUCLEOTIDE SEQUENCE</scope>
</reference>
<evidence type="ECO:0000256" key="1">
    <source>
        <dbReference type="SAM" id="MobiDB-lite"/>
    </source>
</evidence>